<gene>
    <name evidence="1" type="ORF">BP5796_06056</name>
</gene>
<dbReference type="PANTHER" id="PTHR22806">
    <property type="entry name" value="NUCLEOPORIN NUP37 P37 -RELATED"/>
    <property type="match status" value="1"/>
</dbReference>
<dbReference type="GO" id="GO:0031080">
    <property type="term" value="C:nuclear pore outer ring"/>
    <property type="evidence" value="ECO:0007669"/>
    <property type="project" value="InterPro"/>
</dbReference>
<evidence type="ECO:0000313" key="1">
    <source>
        <dbReference type="EMBL" id="RDW78204.1"/>
    </source>
</evidence>
<dbReference type="InterPro" id="IPR037626">
    <property type="entry name" value="NUP37"/>
</dbReference>
<name>A0A3D8RWJ0_9HELO</name>
<proteinExistence type="predicted"/>
<evidence type="ECO:0008006" key="3">
    <source>
        <dbReference type="Google" id="ProtNLM"/>
    </source>
</evidence>
<dbReference type="EMBL" id="PDLN01000008">
    <property type="protein sequence ID" value="RDW78204.1"/>
    <property type="molecule type" value="Genomic_DNA"/>
</dbReference>
<organism evidence="1 2">
    <name type="scientific">Coleophoma crateriformis</name>
    <dbReference type="NCBI Taxonomy" id="565419"/>
    <lineage>
        <taxon>Eukaryota</taxon>
        <taxon>Fungi</taxon>
        <taxon>Dikarya</taxon>
        <taxon>Ascomycota</taxon>
        <taxon>Pezizomycotina</taxon>
        <taxon>Leotiomycetes</taxon>
        <taxon>Helotiales</taxon>
        <taxon>Dermateaceae</taxon>
        <taxon>Coleophoma</taxon>
    </lineage>
</organism>
<dbReference type="Proteomes" id="UP000256328">
    <property type="component" value="Unassembled WGS sequence"/>
</dbReference>
<dbReference type="InterPro" id="IPR015943">
    <property type="entry name" value="WD40/YVTN_repeat-like_dom_sf"/>
</dbReference>
<reference evidence="1 2" key="1">
    <citation type="journal article" date="2018" name="IMA Fungus">
        <title>IMA Genome-F 9: Draft genome sequence of Annulohypoxylon stygium, Aspergillus mulundensis, Berkeleyomyces basicola (syn. Thielaviopsis basicola), Ceratocystis smalleyi, two Cercospora beticola strains, Coleophoma cylindrospora, Fusarium fracticaudum, Phialophora cf. hyalina, and Morchella septimelata.</title>
        <authorList>
            <person name="Wingfield B.D."/>
            <person name="Bills G.F."/>
            <person name="Dong Y."/>
            <person name="Huang W."/>
            <person name="Nel W.J."/>
            <person name="Swalarsk-Parry B.S."/>
            <person name="Vaghefi N."/>
            <person name="Wilken P.M."/>
            <person name="An Z."/>
            <person name="de Beer Z.W."/>
            <person name="De Vos L."/>
            <person name="Chen L."/>
            <person name="Duong T.A."/>
            <person name="Gao Y."/>
            <person name="Hammerbacher A."/>
            <person name="Kikkert J.R."/>
            <person name="Li Y."/>
            <person name="Li H."/>
            <person name="Li K."/>
            <person name="Li Q."/>
            <person name="Liu X."/>
            <person name="Ma X."/>
            <person name="Naidoo K."/>
            <person name="Pethybridge S.J."/>
            <person name="Sun J."/>
            <person name="Steenkamp E.T."/>
            <person name="van der Nest M.A."/>
            <person name="van Wyk S."/>
            <person name="Wingfield M.J."/>
            <person name="Xiong C."/>
            <person name="Yue Q."/>
            <person name="Zhang X."/>
        </authorList>
    </citation>
    <scope>NUCLEOTIDE SEQUENCE [LARGE SCALE GENOMIC DNA]</scope>
    <source>
        <strain evidence="1 2">BP5796</strain>
    </source>
</reference>
<sequence length="625" mass="66684">MAVLFPHPRVLKNQQNTQLSYELPNRIHTAKTYPILSPNGSTIVIYGQENGVKIVWRGGRSFKEPQASSSAPKGKPNGTHDAVVLLDSDDEDAAASRPFEDSPEFEDEEVEIDPLNPYPGVLQVLDLYFGTDVLHLALLPHSHLRAEGASWKTLEPLRSKIVFAAACADNTIRLVTLPLTPPSPLSKARDTFQSDFTAPHAGKGKWGETVALLNGHQKPSHGISMTTEISGTKAGLKPEANIVVASHSQEVTGLLLVFSIPVRSLNDSFRALQTIYLSSPAKSISFNPSLSEARSSHLLVADSTGACRIYDYRLLIRSPSEDTPEDISAEQGSWLLSLYPAFQKDPPVGAHAGFGRKIVIDAKWIGGGGAIIALFQDGEWAIWDIEGVGPGSSSGLLGRQTLKGGARSAYSISGWIENSSKSALAPSVVAPKTSSSRFVPMTPGTRKSVDLFSSSRSGQAGSGCGEICVLELPPTSSTATPEESVVFWLGETFAVIPSISKYWKANAGKASGGANSIFNSNIGSRLIKLEGISLQGERCMGIDQSARPSTSGGLPTEITIIGEHRFTILFSGKISSQPLISSRSALVERKDNESGELDVVGIDQALALMDGGSSGGLFKKKKIQR</sequence>
<protein>
    <recommendedName>
        <fullName evidence="3">Nucleoporin NUP37</fullName>
    </recommendedName>
</protein>
<dbReference type="SUPFAM" id="SSF50978">
    <property type="entry name" value="WD40 repeat-like"/>
    <property type="match status" value="1"/>
</dbReference>
<dbReference type="PANTHER" id="PTHR22806:SF0">
    <property type="entry name" value="NUCLEOPORIN NUP37"/>
    <property type="match status" value="1"/>
</dbReference>
<keyword evidence="2" id="KW-1185">Reference proteome</keyword>
<dbReference type="OrthoDB" id="5323870at2759"/>
<dbReference type="InterPro" id="IPR036322">
    <property type="entry name" value="WD40_repeat_dom_sf"/>
</dbReference>
<dbReference type="Gene3D" id="2.130.10.10">
    <property type="entry name" value="YVTN repeat-like/Quinoprotein amine dehydrogenase"/>
    <property type="match status" value="1"/>
</dbReference>
<comment type="caution">
    <text evidence="1">The sequence shown here is derived from an EMBL/GenBank/DDBJ whole genome shotgun (WGS) entry which is preliminary data.</text>
</comment>
<accession>A0A3D8RWJ0</accession>
<dbReference type="AlphaFoldDB" id="A0A3D8RWJ0"/>
<evidence type="ECO:0000313" key="2">
    <source>
        <dbReference type="Proteomes" id="UP000256328"/>
    </source>
</evidence>